<dbReference type="Gene3D" id="3.40.50.720">
    <property type="entry name" value="NAD(P)-binding Rossmann-like Domain"/>
    <property type="match status" value="1"/>
</dbReference>
<dbReference type="GO" id="GO:0004029">
    <property type="term" value="F:aldehyde dehydrogenase (NAD+) activity"/>
    <property type="evidence" value="ECO:0007669"/>
    <property type="project" value="TreeGrafter"/>
</dbReference>
<dbReference type="EMBL" id="NHYD01003973">
    <property type="protein sequence ID" value="PPQ67481.1"/>
    <property type="molecule type" value="Genomic_DNA"/>
</dbReference>
<feature type="domain" description="NmrA-like" evidence="1">
    <location>
        <begin position="8"/>
        <end position="137"/>
    </location>
</feature>
<evidence type="ECO:0000259" key="1">
    <source>
        <dbReference type="Pfam" id="PF05368"/>
    </source>
</evidence>
<evidence type="ECO:0000313" key="2">
    <source>
        <dbReference type="EMBL" id="PPQ67481.1"/>
    </source>
</evidence>
<organism evidence="2 3">
    <name type="scientific">Psilocybe cyanescens</name>
    <dbReference type="NCBI Taxonomy" id="93625"/>
    <lineage>
        <taxon>Eukaryota</taxon>
        <taxon>Fungi</taxon>
        <taxon>Dikarya</taxon>
        <taxon>Basidiomycota</taxon>
        <taxon>Agaricomycotina</taxon>
        <taxon>Agaricomycetes</taxon>
        <taxon>Agaricomycetidae</taxon>
        <taxon>Agaricales</taxon>
        <taxon>Agaricineae</taxon>
        <taxon>Strophariaceae</taxon>
        <taxon>Psilocybe</taxon>
    </lineage>
</organism>
<dbReference type="InterPro" id="IPR036291">
    <property type="entry name" value="NAD(P)-bd_dom_sf"/>
</dbReference>
<name>A0A409VMJ1_PSICY</name>
<dbReference type="GO" id="GO:0005737">
    <property type="term" value="C:cytoplasm"/>
    <property type="evidence" value="ECO:0007669"/>
    <property type="project" value="TreeGrafter"/>
</dbReference>
<dbReference type="Pfam" id="PF05368">
    <property type="entry name" value="NmrA"/>
    <property type="match status" value="1"/>
</dbReference>
<keyword evidence="3" id="KW-1185">Reference proteome</keyword>
<dbReference type="PANTHER" id="PTHR48079:SF6">
    <property type="entry name" value="NAD(P)-BINDING DOMAIN-CONTAINING PROTEIN-RELATED"/>
    <property type="match status" value="1"/>
</dbReference>
<dbReference type="Proteomes" id="UP000283269">
    <property type="component" value="Unassembled WGS sequence"/>
</dbReference>
<dbReference type="FunCoup" id="A0A409VMJ1">
    <property type="interactions" value="28"/>
</dbReference>
<dbReference type="InterPro" id="IPR051783">
    <property type="entry name" value="NAD(P)-dependent_oxidoreduct"/>
</dbReference>
<dbReference type="InParanoid" id="A0A409VMJ1"/>
<comment type="caution">
    <text evidence="2">The sequence shown here is derived from an EMBL/GenBank/DDBJ whole genome shotgun (WGS) entry which is preliminary data.</text>
</comment>
<proteinExistence type="predicted"/>
<sequence>MHGHLTIKTHIFLTGATGYIGGSVLVSLLKHPLSDSFRISILVRDATKASQFRLMGIHALVGSYSDLQLLQDSAADADLADADDEDAAKAILRGLKDRYEKTGKVPSLIHTVSVLVDNAQGMSATKTIYSDLNIDQLESLPITQPHRSVDVTIELISSKGYVKTYIVLPSTIYGLAIGSLVDAGLQNAHSQQIPRLVQVSLDRGRAGMVGQGKNIWPNVHIHDVVDLYVLIIDNIIPHKSDTHSHAPRAKTPLPELAHGPSGFYFGENGEHELHDVGLAIGKVMVSLGKSKESAPTSFTEEEIKKYFPNGTSLGTNSRCRADRGRAIGWKPKKTTKDMLASIRYEFKH</sequence>
<dbReference type="STRING" id="93625.A0A409VMJ1"/>
<gene>
    <name evidence="2" type="ORF">CVT25_006022</name>
</gene>
<dbReference type="InterPro" id="IPR008030">
    <property type="entry name" value="NmrA-like"/>
</dbReference>
<protein>
    <recommendedName>
        <fullName evidence="1">NmrA-like domain-containing protein</fullName>
    </recommendedName>
</protein>
<evidence type="ECO:0000313" key="3">
    <source>
        <dbReference type="Proteomes" id="UP000283269"/>
    </source>
</evidence>
<dbReference type="PANTHER" id="PTHR48079">
    <property type="entry name" value="PROTEIN YEEZ"/>
    <property type="match status" value="1"/>
</dbReference>
<dbReference type="AlphaFoldDB" id="A0A409VMJ1"/>
<reference evidence="2 3" key="1">
    <citation type="journal article" date="2018" name="Evol. Lett.">
        <title>Horizontal gene cluster transfer increased hallucinogenic mushroom diversity.</title>
        <authorList>
            <person name="Reynolds H.T."/>
            <person name="Vijayakumar V."/>
            <person name="Gluck-Thaler E."/>
            <person name="Korotkin H.B."/>
            <person name="Matheny P.B."/>
            <person name="Slot J.C."/>
        </authorList>
    </citation>
    <scope>NUCLEOTIDE SEQUENCE [LARGE SCALE GENOMIC DNA]</scope>
    <source>
        <strain evidence="2 3">2631</strain>
    </source>
</reference>
<accession>A0A409VMJ1</accession>
<dbReference type="SUPFAM" id="SSF51735">
    <property type="entry name" value="NAD(P)-binding Rossmann-fold domains"/>
    <property type="match status" value="1"/>
</dbReference>
<dbReference type="OrthoDB" id="10262413at2759"/>